<reference evidence="3 4" key="1">
    <citation type="journal article" date="2019" name="Sci. Rep.">
        <title>Extended insight into the Mycobacterium chelonae-abscessus complex through whole genome sequencing of Mycobacterium salmoniphilum outbreak and Mycobacterium salmoniphilum-like strains.</title>
        <authorList>
            <person name="Behra P.R.K."/>
            <person name="Das S."/>
            <person name="Pettersson B.M.F."/>
            <person name="Shirreff L."/>
            <person name="DuCote T."/>
            <person name="Jacobsson K.G."/>
            <person name="Ennis D.G."/>
            <person name="Kirsebom L.A."/>
        </authorList>
    </citation>
    <scope>NUCLEOTIDE SEQUENCE [LARGE SCALE GENOMIC DNA]</scope>
    <source>
        <strain evidence="2 3">CCUG 60883</strain>
        <strain evidence="1 4">CCUG 60885</strain>
    </source>
</reference>
<evidence type="ECO:0000313" key="3">
    <source>
        <dbReference type="Proteomes" id="UP000294844"/>
    </source>
</evidence>
<comment type="caution">
    <text evidence="1">The sequence shown here is derived from an EMBL/GenBank/DDBJ whole genome shotgun (WGS) entry which is preliminary data.</text>
</comment>
<evidence type="ECO:0000313" key="2">
    <source>
        <dbReference type="EMBL" id="TEA02868.1"/>
    </source>
</evidence>
<dbReference type="EMBL" id="PECK01000001">
    <property type="protein sequence ID" value="TDZ98338.1"/>
    <property type="molecule type" value="Genomic_DNA"/>
</dbReference>
<dbReference type="Proteomes" id="UP000294844">
    <property type="component" value="Unassembled WGS sequence"/>
</dbReference>
<dbReference type="EMBL" id="PECM01000009">
    <property type="protein sequence ID" value="TEA02868.1"/>
    <property type="molecule type" value="Genomic_DNA"/>
</dbReference>
<sequence>MDGHNQDEVPDNVGDLSKLRAIDIPQELEATRQFVDNLARVQELNGANLVAQLPGLLTSFATAFMTLEMKLVKLKKLIDDAISDERDDD</sequence>
<evidence type="ECO:0000313" key="4">
    <source>
        <dbReference type="Proteomes" id="UP000295685"/>
    </source>
</evidence>
<keyword evidence="3" id="KW-1185">Reference proteome</keyword>
<proteinExistence type="predicted"/>
<dbReference type="RefSeq" id="WP_134144574.1">
    <property type="nucleotide sequence ID" value="NZ_PECK01000001.1"/>
</dbReference>
<dbReference type="AlphaFoldDB" id="A0A4R8SKV8"/>
<dbReference type="Proteomes" id="UP000295685">
    <property type="component" value="Unassembled WGS sequence"/>
</dbReference>
<protein>
    <submittedName>
        <fullName evidence="1">Uncharacterized protein</fullName>
    </submittedName>
</protein>
<evidence type="ECO:0000313" key="1">
    <source>
        <dbReference type="EMBL" id="TDZ98338.1"/>
    </source>
</evidence>
<gene>
    <name evidence="2" type="ORF">CCUG60883_03490</name>
    <name evidence="1" type="ORF">CCUG60885_00206</name>
</gene>
<name>A0A4R8SKV8_9MYCO</name>
<accession>A0A4R8SKV8</accession>
<organism evidence="1 4">
    <name type="scientific">Mycobacteroides salmoniphilum</name>
    <dbReference type="NCBI Taxonomy" id="404941"/>
    <lineage>
        <taxon>Bacteria</taxon>
        <taxon>Bacillati</taxon>
        <taxon>Actinomycetota</taxon>
        <taxon>Actinomycetes</taxon>
        <taxon>Mycobacteriales</taxon>
        <taxon>Mycobacteriaceae</taxon>
        <taxon>Mycobacteroides</taxon>
    </lineage>
</organism>